<proteinExistence type="predicted"/>
<evidence type="ECO:0000313" key="1">
    <source>
        <dbReference type="EMBL" id="GGI53883.1"/>
    </source>
</evidence>
<dbReference type="InterPro" id="IPR019291">
    <property type="entry name" value="Host_attachment_protein"/>
</dbReference>
<dbReference type="EMBL" id="BMDP01000001">
    <property type="protein sequence ID" value="GGI53883.1"/>
    <property type="molecule type" value="Genomic_DNA"/>
</dbReference>
<accession>A0A8J3F8T3</accession>
<dbReference type="Pfam" id="PF10116">
    <property type="entry name" value="Host_attach"/>
    <property type="match status" value="1"/>
</dbReference>
<evidence type="ECO:0008006" key="3">
    <source>
        <dbReference type="Google" id="ProtNLM"/>
    </source>
</evidence>
<organism evidence="1 2">
    <name type="scientific">Oxalicibacterium solurbis</name>
    <dbReference type="NCBI Taxonomy" id="69280"/>
    <lineage>
        <taxon>Bacteria</taxon>
        <taxon>Pseudomonadati</taxon>
        <taxon>Pseudomonadota</taxon>
        <taxon>Betaproteobacteria</taxon>
        <taxon>Burkholderiales</taxon>
        <taxon>Oxalobacteraceae</taxon>
        <taxon>Oxalicibacterium</taxon>
    </lineage>
</organism>
<comment type="caution">
    <text evidence="1">The sequence shown here is derived from an EMBL/GenBank/DDBJ whole genome shotgun (WGS) entry which is preliminary data.</text>
</comment>
<name>A0A8J3F8T3_9BURK</name>
<keyword evidence="2" id="KW-1185">Reference proteome</keyword>
<protein>
    <recommendedName>
        <fullName evidence="3">Host attachment protein</fullName>
    </recommendedName>
</protein>
<dbReference type="AlphaFoldDB" id="A0A8J3F8T3"/>
<dbReference type="Proteomes" id="UP000627205">
    <property type="component" value="Unassembled WGS sequence"/>
</dbReference>
<dbReference type="RefSeq" id="WP_188419893.1">
    <property type="nucleotide sequence ID" value="NZ_BMDP01000001.1"/>
</dbReference>
<reference evidence="1" key="2">
    <citation type="submission" date="2020-09" db="EMBL/GenBank/DDBJ databases">
        <authorList>
            <person name="Sun Q."/>
            <person name="Sedlacek I."/>
        </authorList>
    </citation>
    <scope>NUCLEOTIDE SEQUENCE</scope>
    <source>
        <strain evidence="1">CCM 7664</strain>
    </source>
</reference>
<sequence>MTTWIVAADEHRARIFEADNLRAPFREIEAFLNPEARLREQDLNTDANGRYSGKRGLVNGSSAEPDHSAVLHKTTLFSKSVSDYLDKARIEHRYDQLTLIAFPKFLGMLRQNMSKEVQQLVTKEVSKNISGLESRQIAQYVRTWLH</sequence>
<reference evidence="1" key="1">
    <citation type="journal article" date="2014" name="Int. J. Syst. Evol. Microbiol.">
        <title>Complete genome sequence of Corynebacterium casei LMG S-19264T (=DSM 44701T), isolated from a smear-ripened cheese.</title>
        <authorList>
            <consortium name="US DOE Joint Genome Institute (JGI-PGF)"/>
            <person name="Walter F."/>
            <person name="Albersmeier A."/>
            <person name="Kalinowski J."/>
            <person name="Ruckert C."/>
        </authorList>
    </citation>
    <scope>NUCLEOTIDE SEQUENCE</scope>
    <source>
        <strain evidence="1">CCM 7664</strain>
    </source>
</reference>
<evidence type="ECO:0000313" key="2">
    <source>
        <dbReference type="Proteomes" id="UP000627205"/>
    </source>
</evidence>
<gene>
    <name evidence="1" type="ORF">GCM10011430_10570</name>
</gene>